<proteinExistence type="predicted"/>
<feature type="region of interest" description="Disordered" evidence="1">
    <location>
        <begin position="66"/>
        <end position="86"/>
    </location>
</feature>
<gene>
    <name evidence="4" type="ORF">PM001_LOCUS11944</name>
    <name evidence="3" type="ORF">PM001_LOCUS1467</name>
</gene>
<keyword evidence="2" id="KW-0732">Signal</keyword>
<feature type="chain" id="PRO_5044714129" evidence="2">
    <location>
        <begin position="17"/>
        <end position="86"/>
    </location>
</feature>
<evidence type="ECO:0000313" key="5">
    <source>
        <dbReference type="Proteomes" id="UP001162060"/>
    </source>
</evidence>
<reference evidence="4" key="1">
    <citation type="submission" date="2024-01" db="EMBL/GenBank/DDBJ databases">
        <authorList>
            <person name="Webb A."/>
        </authorList>
    </citation>
    <scope>NUCLEOTIDE SEQUENCE</scope>
    <source>
        <strain evidence="4">Pm1</strain>
    </source>
</reference>
<dbReference type="EMBL" id="CAKLBY020000101">
    <property type="protein sequence ID" value="CAK7926794.1"/>
    <property type="molecule type" value="Genomic_DNA"/>
</dbReference>
<dbReference type="Proteomes" id="UP001162060">
    <property type="component" value="Unassembled WGS sequence"/>
</dbReference>
<evidence type="ECO:0000313" key="3">
    <source>
        <dbReference type="EMBL" id="CAK7897565.1"/>
    </source>
</evidence>
<name>A0AAV1TWI7_9STRA</name>
<feature type="signal peptide" evidence="2">
    <location>
        <begin position="1"/>
        <end position="16"/>
    </location>
</feature>
<accession>A0AAV1TWI7</accession>
<organism evidence="4 5">
    <name type="scientific">Peronospora matthiolae</name>
    <dbReference type="NCBI Taxonomy" id="2874970"/>
    <lineage>
        <taxon>Eukaryota</taxon>
        <taxon>Sar</taxon>
        <taxon>Stramenopiles</taxon>
        <taxon>Oomycota</taxon>
        <taxon>Peronosporomycetes</taxon>
        <taxon>Peronosporales</taxon>
        <taxon>Peronosporaceae</taxon>
        <taxon>Peronospora</taxon>
    </lineage>
</organism>
<dbReference type="EMBL" id="CAKLBY020000014">
    <property type="protein sequence ID" value="CAK7897565.1"/>
    <property type="molecule type" value="Genomic_DNA"/>
</dbReference>
<evidence type="ECO:0000256" key="2">
    <source>
        <dbReference type="SAM" id="SignalP"/>
    </source>
</evidence>
<evidence type="ECO:0000313" key="4">
    <source>
        <dbReference type="EMBL" id="CAK7926794.1"/>
    </source>
</evidence>
<dbReference type="AlphaFoldDB" id="A0AAV1TWI7"/>
<sequence>MVVVALLGLNALTTDALTRLRVQVKPKPFVPAKLNEVCERPNQARRCAKGLSCEWDSAQVKICKKETSKPKSNKSVRYSDGADGNE</sequence>
<evidence type="ECO:0000256" key="1">
    <source>
        <dbReference type="SAM" id="MobiDB-lite"/>
    </source>
</evidence>
<protein>
    <submittedName>
        <fullName evidence="4">Uncharacterized protein</fullName>
    </submittedName>
</protein>
<comment type="caution">
    <text evidence="4">The sequence shown here is derived from an EMBL/GenBank/DDBJ whole genome shotgun (WGS) entry which is preliminary data.</text>
</comment>